<organism evidence="2 3">
    <name type="scientific">Eumeta variegata</name>
    <name type="common">Bagworm moth</name>
    <name type="synonym">Eumeta japonica</name>
    <dbReference type="NCBI Taxonomy" id="151549"/>
    <lineage>
        <taxon>Eukaryota</taxon>
        <taxon>Metazoa</taxon>
        <taxon>Ecdysozoa</taxon>
        <taxon>Arthropoda</taxon>
        <taxon>Hexapoda</taxon>
        <taxon>Insecta</taxon>
        <taxon>Pterygota</taxon>
        <taxon>Neoptera</taxon>
        <taxon>Endopterygota</taxon>
        <taxon>Lepidoptera</taxon>
        <taxon>Glossata</taxon>
        <taxon>Ditrysia</taxon>
        <taxon>Tineoidea</taxon>
        <taxon>Psychidae</taxon>
        <taxon>Oiketicinae</taxon>
        <taxon>Eumeta</taxon>
    </lineage>
</organism>
<gene>
    <name evidence="2" type="ORF">EVAR_93344_1</name>
</gene>
<comment type="caution">
    <text evidence="2">The sequence shown here is derived from an EMBL/GenBank/DDBJ whole genome shotgun (WGS) entry which is preliminary data.</text>
</comment>
<dbReference type="EMBL" id="BGZK01000221">
    <property type="protein sequence ID" value="GBP29547.1"/>
    <property type="molecule type" value="Genomic_DNA"/>
</dbReference>
<sequence length="202" mass="22565">MNGALGRRSAGALPMGARWSYFLFPFLFKKCFVQLSRMLCVITNTRSTRRRNDNDVSEIEIVPGIENTIGMDAPFSIANENCYSTPVRDSCFSDNVYQRYIIFTATQNTEPSPPSLGQLLQRSTHATAAAVLPVAERHSKAVEDGERKKKGFGSVNNLNIHPGRGRHRARLDVPNAGTAPHKYQMFAPGPFRTRPDVHSDLW</sequence>
<reference evidence="2 3" key="1">
    <citation type="journal article" date="2019" name="Commun. Biol.">
        <title>The bagworm genome reveals a unique fibroin gene that provides high tensile strength.</title>
        <authorList>
            <person name="Kono N."/>
            <person name="Nakamura H."/>
            <person name="Ohtoshi R."/>
            <person name="Tomita M."/>
            <person name="Numata K."/>
            <person name="Arakawa K."/>
        </authorList>
    </citation>
    <scope>NUCLEOTIDE SEQUENCE [LARGE SCALE GENOMIC DNA]</scope>
</reference>
<name>A0A4C1UU44_EUMVA</name>
<dbReference type="Proteomes" id="UP000299102">
    <property type="component" value="Unassembled WGS sequence"/>
</dbReference>
<evidence type="ECO:0000256" key="1">
    <source>
        <dbReference type="SAM" id="MobiDB-lite"/>
    </source>
</evidence>
<keyword evidence="3" id="KW-1185">Reference proteome</keyword>
<protein>
    <submittedName>
        <fullName evidence="2">Uncharacterized protein</fullName>
    </submittedName>
</protein>
<evidence type="ECO:0000313" key="3">
    <source>
        <dbReference type="Proteomes" id="UP000299102"/>
    </source>
</evidence>
<dbReference type="AlphaFoldDB" id="A0A4C1UU44"/>
<feature type="region of interest" description="Disordered" evidence="1">
    <location>
        <begin position="139"/>
        <end position="168"/>
    </location>
</feature>
<accession>A0A4C1UU44</accession>
<proteinExistence type="predicted"/>
<evidence type="ECO:0000313" key="2">
    <source>
        <dbReference type="EMBL" id="GBP29547.1"/>
    </source>
</evidence>